<dbReference type="InterPro" id="IPR002639">
    <property type="entry name" value="UreF"/>
</dbReference>
<dbReference type="Proteomes" id="UP001565368">
    <property type="component" value="Unassembled WGS sequence"/>
</dbReference>
<dbReference type="RefSeq" id="XP_069208678.1">
    <property type="nucleotide sequence ID" value="XM_069354036.1"/>
</dbReference>
<organism evidence="5 6">
    <name type="scientific">Vanrija albida</name>
    <dbReference type="NCBI Taxonomy" id="181172"/>
    <lineage>
        <taxon>Eukaryota</taxon>
        <taxon>Fungi</taxon>
        <taxon>Dikarya</taxon>
        <taxon>Basidiomycota</taxon>
        <taxon>Agaricomycotina</taxon>
        <taxon>Tremellomycetes</taxon>
        <taxon>Trichosporonales</taxon>
        <taxon>Trichosporonaceae</taxon>
        <taxon>Vanrija</taxon>
    </lineage>
</organism>
<evidence type="ECO:0008006" key="7">
    <source>
        <dbReference type="Google" id="ProtNLM"/>
    </source>
</evidence>
<feature type="region of interest" description="Disordered" evidence="4">
    <location>
        <begin position="25"/>
        <end position="45"/>
    </location>
</feature>
<dbReference type="GeneID" id="95986590"/>
<sequence>MAEAAARNGAGDTAHITTAAAVGGGGSAASWRAASASPASPAAESASRGAANGAASDAASATAAAAATAQHLLYVLLDSNLPTGGFVASSGLESYAKHGFLRPPPAEPYAEGQAAPVSVEQRAAPSSAAALGPAKAGPALVSFAQAEVDNYAASTGWYVAQAHAAVRAYDGEGLDAGVAALLALDAAHEATLLSHVARRASKAQGIATLSLYFRGLGPPPGFDGEAGAPATRALVDAYRARIRKGLAPGHLAVCWGVMTAALGLDLETSLHLYLFTHTRALLSSAVRLNVIGPYLSTQLLAHPVARLLAGTSGAPPAGPGDAAGDDDWAWADDAEHGPATTWPLGEILAARHDMQHSRIFNS</sequence>
<evidence type="ECO:0000256" key="1">
    <source>
        <dbReference type="ARBA" id="ARBA00022988"/>
    </source>
</evidence>
<evidence type="ECO:0000256" key="2">
    <source>
        <dbReference type="ARBA" id="ARBA00023186"/>
    </source>
</evidence>
<accession>A0ABR3Q1X9</accession>
<keyword evidence="1" id="KW-0996">Nickel insertion</keyword>
<evidence type="ECO:0000313" key="6">
    <source>
        <dbReference type="Proteomes" id="UP001565368"/>
    </source>
</evidence>
<feature type="compositionally biased region" description="Low complexity" evidence="4">
    <location>
        <begin position="28"/>
        <end position="45"/>
    </location>
</feature>
<dbReference type="EMBL" id="JBBXJM010000004">
    <property type="protein sequence ID" value="KAL1408734.1"/>
    <property type="molecule type" value="Genomic_DNA"/>
</dbReference>
<gene>
    <name evidence="5" type="ORF">Q8F55_005547</name>
</gene>
<dbReference type="Pfam" id="PF01730">
    <property type="entry name" value="UreF"/>
    <property type="match status" value="1"/>
</dbReference>
<dbReference type="PANTHER" id="PTHR33620">
    <property type="entry name" value="UREASE ACCESSORY PROTEIN F"/>
    <property type="match status" value="1"/>
</dbReference>
<protein>
    <recommendedName>
        <fullName evidence="7">Urease accessory protein UreF</fullName>
    </recommendedName>
</protein>
<reference evidence="5 6" key="1">
    <citation type="submission" date="2023-08" db="EMBL/GenBank/DDBJ databases">
        <title>Annotated Genome Sequence of Vanrija albida AlHP1.</title>
        <authorList>
            <person name="Herzog R."/>
        </authorList>
    </citation>
    <scope>NUCLEOTIDE SEQUENCE [LARGE SCALE GENOMIC DNA]</scope>
    <source>
        <strain evidence="5 6">AlHP1</strain>
    </source>
</reference>
<dbReference type="PANTHER" id="PTHR33620:SF1">
    <property type="entry name" value="UREASE ACCESSORY PROTEIN F"/>
    <property type="match status" value="1"/>
</dbReference>
<keyword evidence="2" id="KW-0143">Chaperone</keyword>
<proteinExistence type="inferred from homology"/>
<name>A0ABR3Q1X9_9TREE</name>
<comment type="caution">
    <text evidence="5">The sequence shown here is derived from an EMBL/GenBank/DDBJ whole genome shotgun (WGS) entry which is preliminary data.</text>
</comment>
<keyword evidence="6" id="KW-1185">Reference proteome</keyword>
<evidence type="ECO:0000256" key="4">
    <source>
        <dbReference type="SAM" id="MobiDB-lite"/>
    </source>
</evidence>
<evidence type="ECO:0000256" key="3">
    <source>
        <dbReference type="ARBA" id="ARBA00046339"/>
    </source>
</evidence>
<dbReference type="InterPro" id="IPR038277">
    <property type="entry name" value="UreF_sf"/>
</dbReference>
<evidence type="ECO:0000313" key="5">
    <source>
        <dbReference type="EMBL" id="KAL1408734.1"/>
    </source>
</evidence>
<comment type="similarity">
    <text evidence="3">Belongs to the UreF family.</text>
</comment>
<dbReference type="Gene3D" id="1.10.4190.10">
    <property type="entry name" value="Urease accessory protein UreF"/>
    <property type="match status" value="1"/>
</dbReference>